<dbReference type="SMART" id="SM01294">
    <property type="entry name" value="PKS_PP_betabranch"/>
    <property type="match status" value="1"/>
</dbReference>
<gene>
    <name evidence="6" type="ORF">GORHZ_097_00040</name>
</gene>
<dbReference type="SUPFAM" id="SSF52777">
    <property type="entry name" value="CoA-dependent acyltransferases"/>
    <property type="match status" value="4"/>
</dbReference>
<evidence type="ECO:0000313" key="6">
    <source>
        <dbReference type="EMBL" id="GAB90328.1"/>
    </source>
</evidence>
<accession>K6V2W1</accession>
<dbReference type="Gene3D" id="3.30.559.30">
    <property type="entry name" value="Nonribosomal peptide synthetase, condensation domain"/>
    <property type="match status" value="2"/>
</dbReference>
<dbReference type="InterPro" id="IPR006162">
    <property type="entry name" value="Ppantetheine_attach_site"/>
</dbReference>
<dbReference type="InterPro" id="IPR009081">
    <property type="entry name" value="PP-bd_ACP"/>
</dbReference>
<dbReference type="GO" id="GO:0043041">
    <property type="term" value="P:amino acid activation for nonribosomal peptide biosynthetic process"/>
    <property type="evidence" value="ECO:0007669"/>
    <property type="project" value="TreeGrafter"/>
</dbReference>
<dbReference type="GO" id="GO:0008610">
    <property type="term" value="P:lipid biosynthetic process"/>
    <property type="evidence" value="ECO:0007669"/>
    <property type="project" value="UniProtKB-ARBA"/>
</dbReference>
<dbReference type="Gene3D" id="3.30.559.10">
    <property type="entry name" value="Chloramphenicol acetyltransferase-like domain"/>
    <property type="match status" value="2"/>
</dbReference>
<dbReference type="eggNOG" id="COG1020">
    <property type="taxonomic scope" value="Bacteria"/>
</dbReference>
<dbReference type="UniPathway" id="UPA00011"/>
<dbReference type="Gene3D" id="3.40.50.980">
    <property type="match status" value="2"/>
</dbReference>
<dbReference type="InterPro" id="IPR020845">
    <property type="entry name" value="AMP-binding_CS"/>
</dbReference>
<dbReference type="PANTHER" id="PTHR45527:SF1">
    <property type="entry name" value="FATTY ACID SYNTHASE"/>
    <property type="match status" value="1"/>
</dbReference>
<dbReference type="Proteomes" id="UP000008363">
    <property type="component" value="Unassembled WGS sequence"/>
</dbReference>
<dbReference type="CDD" id="cd05930">
    <property type="entry name" value="A_NRPS"/>
    <property type="match status" value="1"/>
</dbReference>
<evidence type="ECO:0000313" key="7">
    <source>
        <dbReference type="Proteomes" id="UP000008363"/>
    </source>
</evidence>
<dbReference type="EMBL" id="BAHC01000097">
    <property type="protein sequence ID" value="GAB90328.1"/>
    <property type="molecule type" value="Genomic_DNA"/>
</dbReference>
<dbReference type="RefSeq" id="WP_006333030.1">
    <property type="nucleotide sequence ID" value="NZ_BAHC01000097.1"/>
</dbReference>
<comment type="caution">
    <text evidence="6">The sequence shown here is derived from an EMBL/GenBank/DDBJ whole genome shotgun (WGS) entry which is preliminary data.</text>
</comment>
<proteinExistence type="predicted"/>
<evidence type="ECO:0000256" key="1">
    <source>
        <dbReference type="ARBA" id="ARBA00001957"/>
    </source>
</evidence>
<dbReference type="Pfam" id="PF00501">
    <property type="entry name" value="AMP-binding"/>
    <property type="match status" value="1"/>
</dbReference>
<dbReference type="InterPro" id="IPR000873">
    <property type="entry name" value="AMP-dep_synth/lig_dom"/>
</dbReference>
<dbReference type="GO" id="GO:0031177">
    <property type="term" value="F:phosphopantetheine binding"/>
    <property type="evidence" value="ECO:0007669"/>
    <property type="project" value="InterPro"/>
</dbReference>
<comment type="cofactor">
    <cofactor evidence="1">
        <name>pantetheine 4'-phosphate</name>
        <dbReference type="ChEBI" id="CHEBI:47942"/>
    </cofactor>
</comment>
<dbReference type="InterPro" id="IPR036736">
    <property type="entry name" value="ACP-like_sf"/>
</dbReference>
<dbReference type="PROSITE" id="PS50075">
    <property type="entry name" value="CARRIER"/>
    <property type="match status" value="1"/>
</dbReference>
<dbReference type="GO" id="GO:0044550">
    <property type="term" value="P:secondary metabolite biosynthetic process"/>
    <property type="evidence" value="ECO:0007669"/>
    <property type="project" value="TreeGrafter"/>
</dbReference>
<dbReference type="GO" id="GO:0003824">
    <property type="term" value="F:catalytic activity"/>
    <property type="evidence" value="ECO:0007669"/>
    <property type="project" value="InterPro"/>
</dbReference>
<dbReference type="STRING" id="1108045.GORHZ_097_00040"/>
<dbReference type="NCBIfam" id="TIGR01733">
    <property type="entry name" value="AA-adenyl-dom"/>
    <property type="match status" value="1"/>
</dbReference>
<dbReference type="OrthoDB" id="2472181at2"/>
<dbReference type="Gene3D" id="1.10.1200.10">
    <property type="entry name" value="ACP-like"/>
    <property type="match status" value="1"/>
</dbReference>
<reference evidence="6 7" key="1">
    <citation type="submission" date="2012-08" db="EMBL/GenBank/DDBJ databases">
        <title>Whole genome shotgun sequence of Gordonia rhizosphera NBRC 16068.</title>
        <authorList>
            <person name="Takarada H."/>
            <person name="Isaki S."/>
            <person name="Hosoyama A."/>
            <person name="Tsuchikane K."/>
            <person name="Katsumata H."/>
            <person name="Baba S."/>
            <person name="Ohji S."/>
            <person name="Yamazaki S."/>
            <person name="Fujita N."/>
        </authorList>
    </citation>
    <scope>NUCLEOTIDE SEQUENCE [LARGE SCALE GENOMIC DNA]</scope>
    <source>
        <strain evidence="6 7">NBRC 16068</strain>
    </source>
</reference>
<dbReference type="InterPro" id="IPR010071">
    <property type="entry name" value="AA_adenyl_dom"/>
</dbReference>
<organism evidence="6 7">
    <name type="scientific">Gordonia rhizosphera NBRC 16068</name>
    <dbReference type="NCBI Taxonomy" id="1108045"/>
    <lineage>
        <taxon>Bacteria</taxon>
        <taxon>Bacillati</taxon>
        <taxon>Actinomycetota</taxon>
        <taxon>Actinomycetes</taxon>
        <taxon>Mycobacteriales</taxon>
        <taxon>Gordoniaceae</taxon>
        <taxon>Gordonia</taxon>
    </lineage>
</organism>
<dbReference type="InterPro" id="IPR023213">
    <property type="entry name" value="CAT-like_dom_sf"/>
</dbReference>
<dbReference type="SUPFAM" id="SSF47336">
    <property type="entry name" value="ACP-like"/>
    <property type="match status" value="1"/>
</dbReference>
<keyword evidence="2" id="KW-0596">Phosphopantetheine</keyword>
<dbReference type="PROSITE" id="PS00455">
    <property type="entry name" value="AMP_BINDING"/>
    <property type="match status" value="1"/>
</dbReference>
<sequence>MSTAPEIEDILALSPLQEGLFTLSEMTGDGFDVYSMQFTVEITGLLEVGRLKRSVDTILRRHPNLRVSLWDRDIPRPVQIVPAVVETPWEELTATARQFDAIATAERATRFDLRRGPALRIKLIDLPEGRRRLLVTAHHILMDGWAIALFFRELLSIYSADGSDAGLPPVRPYRNYIAWLAAQDADRARTAWIDYLHGVEPLMLGAPGFAATEPARTRHRLPQEYTQKLVAWARSRGLTLNTAVQYAWATVLGRLTDRDDVVFGTTISGRPQTLPGAEQMVGLFINTVPSRVRPTGGDPGARGTVAENCVALQRESIAMRDHGYVGLAEIQRAAGHAALFDTLFVFENAPIGAATEPFTAADGTRFLPLAMESLAHYPLTVVAYLLDGELVVITEAVDDALGAISPADVAERVLWVLEQMPDRADEHPDRLDVLLPHERDRVDADRSGHPGATDRADSVDRPATATAAFVDQVTRTPDAPALITSSTTYTYRELCSAAARLASELAAQGVGAESVVGIAVPRSAESVVAILATFLAGGAYVPIDVALPDQRVAGLVGQSDAVLLVTDIAHAERFAPMAPLIVLDDPDTADRIARRPATANPVASHPDTAAYVIFTSGSTGEPKGVIGTHAALVSYCRDHRDRMLAPARARLGRPLRVAHAWTFSFDASWQPLAALLDGHALHLFTDDEMRDAGRLVAALGEHRIDMIDTTPSMFGQLAAAGRVADGSAEAAGGQGHLTVLALGGEAIGPELWNRLAASPSTTVHNCYGPTETTVEAVVACMGDSPDPTIGTATDRMTAHVLDSRLRPVPTGAVGELYLSGTQVTRGYRARPAMTAARFVADPARPGARMYRTGDLVRYNRRGDLEFVGRSDDQVKIRGYRIEIGEIEVALRALSGVDAAAVTVVERSAGPALVGFAAGAGLEARALRGRLADTLPSHMVPARIVCLPILPVNTNGKLDTRILADSASAALQSRPGRDDADLTDTARTVQKVLGEVLGTAPGADEDFFDLGLDSIIAMAAVHRLRDLDLTVTPRMVLSHTTVRDLGDAIDRAADEAVDAVTAGVGLVEALPVVEQMYEYGNYRRFTQTVLFTLPRGLSDPDLVAVLQALVDGHDMLRAHLTPDGLLTRAAGVVDAATVLTAVDAGDLGPAITAAARRANDAVDPADGRMLAAVRLRRSSSADILLLAAHHLAVDAVSWQIIFADLAELGAAIAAGQPLSPPVEASDYRAWCRFVASRHGDPDVTAQREHWLRQVGAPDPALGARHPDPRRDTWSSLRPMVSLTDQTTTATILAGLDRRIGMREFLISALTLTLASWRRERGEDPACGAYLALEGHGREDALAGPTMDTTRTLGWFTSVFPARLGVGHDLDAQRVVADPDAGRALLDDVVDQLAAIPAAGLDFGVLKYTAGDPDLRDAADPQVEFNYLGRYDLHTEHDVSSGSAPWAPITDLDVNRNLPSDPEPDLPLRYALDVVAVVRGTPEGSQLVANWRYNDAVLTETQTARLTELWQRSVAALAAALAGSAT</sequence>
<dbReference type="Gene3D" id="3.30.300.30">
    <property type="match status" value="1"/>
</dbReference>
<feature type="domain" description="Carrier" evidence="5">
    <location>
        <begin position="979"/>
        <end position="1052"/>
    </location>
</feature>
<feature type="region of interest" description="Disordered" evidence="4">
    <location>
        <begin position="437"/>
        <end position="459"/>
    </location>
</feature>
<evidence type="ECO:0000256" key="4">
    <source>
        <dbReference type="SAM" id="MobiDB-lite"/>
    </source>
</evidence>
<keyword evidence="3" id="KW-0597">Phosphoprotein</keyword>
<dbReference type="FunFam" id="3.40.50.980:FF:000001">
    <property type="entry name" value="Non-ribosomal peptide synthetase"/>
    <property type="match status" value="1"/>
</dbReference>
<dbReference type="InterPro" id="IPR020806">
    <property type="entry name" value="PKS_PP-bd"/>
</dbReference>
<dbReference type="InterPro" id="IPR045851">
    <property type="entry name" value="AMP-bd_C_sf"/>
</dbReference>
<evidence type="ECO:0000256" key="2">
    <source>
        <dbReference type="ARBA" id="ARBA00022450"/>
    </source>
</evidence>
<name>K6V2W1_9ACTN</name>
<dbReference type="Pfam" id="PF00550">
    <property type="entry name" value="PP-binding"/>
    <property type="match status" value="1"/>
</dbReference>
<dbReference type="Gene3D" id="2.30.38.10">
    <property type="entry name" value="Luciferase, Domain 3"/>
    <property type="match status" value="1"/>
</dbReference>
<evidence type="ECO:0000256" key="3">
    <source>
        <dbReference type="ARBA" id="ARBA00022553"/>
    </source>
</evidence>
<dbReference type="PANTHER" id="PTHR45527">
    <property type="entry name" value="NONRIBOSOMAL PEPTIDE SYNTHETASE"/>
    <property type="match status" value="1"/>
</dbReference>
<dbReference type="PROSITE" id="PS00012">
    <property type="entry name" value="PHOSPHOPANTETHEINE"/>
    <property type="match status" value="1"/>
</dbReference>
<protein>
    <submittedName>
        <fullName evidence="6">Putative non-ribosomal peptide synthetase</fullName>
    </submittedName>
</protein>
<keyword evidence="7" id="KW-1185">Reference proteome</keyword>
<dbReference type="GO" id="GO:0005829">
    <property type="term" value="C:cytosol"/>
    <property type="evidence" value="ECO:0007669"/>
    <property type="project" value="TreeGrafter"/>
</dbReference>
<dbReference type="InterPro" id="IPR001242">
    <property type="entry name" value="Condensation_dom"/>
</dbReference>
<evidence type="ECO:0000259" key="5">
    <source>
        <dbReference type="PROSITE" id="PS50075"/>
    </source>
</evidence>
<dbReference type="Pfam" id="PF00668">
    <property type="entry name" value="Condensation"/>
    <property type="match status" value="2"/>
</dbReference>
<dbReference type="SUPFAM" id="SSF56801">
    <property type="entry name" value="Acetyl-CoA synthetase-like"/>
    <property type="match status" value="1"/>
</dbReference>
<dbReference type="SMART" id="SM00823">
    <property type="entry name" value="PKS_PP"/>
    <property type="match status" value="1"/>
</dbReference>